<feature type="compositionally biased region" description="Polar residues" evidence="2">
    <location>
        <begin position="449"/>
        <end position="466"/>
    </location>
</feature>
<reference evidence="3 4" key="1">
    <citation type="submission" date="2018-02" db="EMBL/GenBank/DDBJ databases">
        <title>Genome sequence of the basidiomycete white-rot fungus Phlebia centrifuga.</title>
        <authorList>
            <person name="Granchi Z."/>
            <person name="Peng M."/>
            <person name="de Vries R.P."/>
            <person name="Hilden K."/>
            <person name="Makela M.R."/>
            <person name="Grigoriev I."/>
            <person name="Riley R."/>
        </authorList>
    </citation>
    <scope>NUCLEOTIDE SEQUENCE [LARGE SCALE GENOMIC DNA]</scope>
    <source>
        <strain evidence="3 4">FBCC195</strain>
    </source>
</reference>
<organism evidence="3 4">
    <name type="scientific">Hermanssonia centrifuga</name>
    <dbReference type="NCBI Taxonomy" id="98765"/>
    <lineage>
        <taxon>Eukaryota</taxon>
        <taxon>Fungi</taxon>
        <taxon>Dikarya</taxon>
        <taxon>Basidiomycota</taxon>
        <taxon>Agaricomycotina</taxon>
        <taxon>Agaricomycetes</taxon>
        <taxon>Polyporales</taxon>
        <taxon>Meruliaceae</taxon>
        <taxon>Hermanssonia</taxon>
    </lineage>
</organism>
<dbReference type="AlphaFoldDB" id="A0A2R6PNM1"/>
<dbReference type="PANTHER" id="PTHR12991:SF10">
    <property type="entry name" value="GATOR COMPLEX PROTEIN NPRL2"/>
    <property type="match status" value="1"/>
</dbReference>
<dbReference type="GO" id="GO:1990130">
    <property type="term" value="C:GATOR1 complex"/>
    <property type="evidence" value="ECO:0007669"/>
    <property type="project" value="TreeGrafter"/>
</dbReference>
<dbReference type="Proteomes" id="UP000186601">
    <property type="component" value="Unassembled WGS sequence"/>
</dbReference>
<dbReference type="GO" id="GO:0005774">
    <property type="term" value="C:vacuolar membrane"/>
    <property type="evidence" value="ECO:0007669"/>
    <property type="project" value="TreeGrafter"/>
</dbReference>
<feature type="compositionally biased region" description="Polar residues" evidence="2">
    <location>
        <begin position="535"/>
        <end position="550"/>
    </location>
</feature>
<comment type="similarity">
    <text evidence="1">Belongs to the NPR2 family.</text>
</comment>
<dbReference type="GO" id="GO:0010508">
    <property type="term" value="P:positive regulation of autophagy"/>
    <property type="evidence" value="ECO:0007669"/>
    <property type="project" value="TreeGrafter"/>
</dbReference>
<evidence type="ECO:0000313" key="3">
    <source>
        <dbReference type="EMBL" id="PSR94114.1"/>
    </source>
</evidence>
<dbReference type="InterPro" id="IPR009348">
    <property type="entry name" value="NPR2-like"/>
</dbReference>
<dbReference type="Pfam" id="PF06218">
    <property type="entry name" value="NPR2"/>
    <property type="match status" value="3"/>
</dbReference>
<dbReference type="OrthoDB" id="338854at2759"/>
<sequence length="656" mass="73656">MADGASFLPRIESVFYAVFDALQGPKIVHQVPEGLIASQLSTTSNTSSTNFSFSASSSTLATPISSESDTLSSRGSSSVLSSPVTRLDTRPLGSIAQKGASSSTRSLFNFDDVSRYIIPPSALCGRLVKFATRKHRIIGFPVKLGGRYDRNYFYYNLCFVFDRNANLSCYEPEESAFLSAPKNSSAIYAILEQLYEDLNSYSETSIRIDKFNSIDLKIFPFYPNPPPVKDWQVPLALIGLTKRIEPNWDLTIAKICHFIDGTNHVARIARLADCDIDLTRQAISHLLYYQVIMMIDIFQYSNMYTLRKTVQWLGDEPHVREECGPYVTKPEKDPPDWPKLLYLYSRLKPGITVFEWMEEHDVQELGVDARRFTSFGVVKGFLRRVHRWPVLVHDRQVAQPPGPDMAPATVPNHIDNFRMEPDQSRTRGRIQDPEPTLASAGAEIAKTSNVRDGLQRRTSAAETSLEQLHKRESQRVGETIPYTRTRGHRSDSTATVTTNYSRRSHHAGLISSGYITQSPPGVVVKMSPDTINSMELVDSENSSGGRSTLGVSRPRFSRSPSAPNSALQAPGPLYPPDLLTFLDGEHHTDELCTRFEVGLPVLEQWLRIMTRRSSLNPHLWRQVAQGEDKEGSEDRSEDRLWMELQTSIAMIMQGNG</sequence>
<evidence type="ECO:0008006" key="5">
    <source>
        <dbReference type="Google" id="ProtNLM"/>
    </source>
</evidence>
<feature type="region of interest" description="Disordered" evidence="2">
    <location>
        <begin position="535"/>
        <end position="571"/>
    </location>
</feature>
<name>A0A2R6PNM1_9APHY</name>
<gene>
    <name evidence="3" type="ORF">PHLCEN_2v4542</name>
</gene>
<feature type="compositionally biased region" description="Low complexity" evidence="2">
    <location>
        <begin position="61"/>
        <end position="82"/>
    </location>
</feature>
<keyword evidence="4" id="KW-1185">Reference proteome</keyword>
<dbReference type="EMBL" id="MLYV02000463">
    <property type="protein sequence ID" value="PSR94114.1"/>
    <property type="molecule type" value="Genomic_DNA"/>
</dbReference>
<dbReference type="STRING" id="98765.A0A2R6PNM1"/>
<evidence type="ECO:0000256" key="1">
    <source>
        <dbReference type="ARBA" id="ARBA00008433"/>
    </source>
</evidence>
<evidence type="ECO:0000256" key="2">
    <source>
        <dbReference type="SAM" id="MobiDB-lite"/>
    </source>
</evidence>
<evidence type="ECO:0000313" key="4">
    <source>
        <dbReference type="Proteomes" id="UP000186601"/>
    </source>
</evidence>
<feature type="region of interest" description="Disordered" evidence="2">
    <location>
        <begin position="61"/>
        <end position="85"/>
    </location>
</feature>
<feature type="region of interest" description="Disordered" evidence="2">
    <location>
        <begin position="449"/>
        <end position="498"/>
    </location>
</feature>
<feature type="compositionally biased region" description="Low complexity" evidence="2">
    <location>
        <begin position="552"/>
        <end position="565"/>
    </location>
</feature>
<protein>
    <recommendedName>
        <fullName evidence="5">Nitrogen permease regulator 2</fullName>
    </recommendedName>
</protein>
<accession>A0A2R6PNM1</accession>
<dbReference type="GO" id="GO:1904262">
    <property type="term" value="P:negative regulation of TORC1 signaling"/>
    <property type="evidence" value="ECO:0007669"/>
    <property type="project" value="TreeGrafter"/>
</dbReference>
<proteinExistence type="inferred from homology"/>
<comment type="caution">
    <text evidence="3">The sequence shown here is derived from an EMBL/GenBank/DDBJ whole genome shotgun (WGS) entry which is preliminary data.</text>
</comment>
<dbReference type="PANTHER" id="PTHR12991">
    <property type="entry name" value="NITROGEN PERMEASE REGULATOR 2/TUMOR SUPPRESSOR CANDIDATE 4"/>
    <property type="match status" value="1"/>
</dbReference>
<dbReference type="GO" id="GO:0005096">
    <property type="term" value="F:GTPase activator activity"/>
    <property type="evidence" value="ECO:0007669"/>
    <property type="project" value="TreeGrafter"/>
</dbReference>